<dbReference type="GO" id="GO:0016020">
    <property type="term" value="C:membrane"/>
    <property type="evidence" value="ECO:0007669"/>
    <property type="project" value="UniProtKB-SubCell"/>
</dbReference>
<feature type="transmembrane region" description="Helical" evidence="5">
    <location>
        <begin position="135"/>
        <end position="160"/>
    </location>
</feature>
<evidence type="ECO:0000313" key="8">
    <source>
        <dbReference type="Proteomes" id="UP000663889"/>
    </source>
</evidence>
<dbReference type="PANTHER" id="PTHR46641:SF2">
    <property type="entry name" value="FMRFAMIDE RECEPTOR"/>
    <property type="match status" value="1"/>
</dbReference>
<dbReference type="Gene3D" id="1.20.1070.10">
    <property type="entry name" value="Rhodopsin 7-helix transmembrane proteins"/>
    <property type="match status" value="1"/>
</dbReference>
<gene>
    <name evidence="7" type="ORF">SEV965_LOCUS15180</name>
</gene>
<proteinExistence type="predicted"/>
<evidence type="ECO:0000256" key="5">
    <source>
        <dbReference type="SAM" id="Phobius"/>
    </source>
</evidence>
<dbReference type="SUPFAM" id="SSF81321">
    <property type="entry name" value="Family A G protein-coupled receptor-like"/>
    <property type="match status" value="1"/>
</dbReference>
<protein>
    <recommendedName>
        <fullName evidence="6">G-protein coupled receptors family 1 profile domain-containing protein</fullName>
    </recommendedName>
</protein>
<feature type="transmembrane region" description="Helical" evidence="5">
    <location>
        <begin position="230"/>
        <end position="254"/>
    </location>
</feature>
<dbReference type="PROSITE" id="PS50262">
    <property type="entry name" value="G_PROTEIN_RECEP_F1_2"/>
    <property type="match status" value="1"/>
</dbReference>
<evidence type="ECO:0000256" key="2">
    <source>
        <dbReference type="ARBA" id="ARBA00022692"/>
    </source>
</evidence>
<reference evidence="7" key="1">
    <citation type="submission" date="2021-02" db="EMBL/GenBank/DDBJ databases">
        <authorList>
            <person name="Nowell W R."/>
        </authorList>
    </citation>
    <scope>NUCLEOTIDE SEQUENCE</scope>
</reference>
<accession>A0A814N9G4</accession>
<dbReference type="GO" id="GO:0008528">
    <property type="term" value="F:G protein-coupled peptide receptor activity"/>
    <property type="evidence" value="ECO:0007669"/>
    <property type="project" value="InterPro"/>
</dbReference>
<dbReference type="Pfam" id="PF10324">
    <property type="entry name" value="7TM_GPCR_Srw"/>
    <property type="match status" value="1"/>
</dbReference>
<dbReference type="AlphaFoldDB" id="A0A814N9G4"/>
<keyword evidence="4 5" id="KW-0472">Membrane</keyword>
<evidence type="ECO:0000256" key="3">
    <source>
        <dbReference type="ARBA" id="ARBA00022989"/>
    </source>
</evidence>
<organism evidence="7 8">
    <name type="scientific">Rotaria sordida</name>
    <dbReference type="NCBI Taxonomy" id="392033"/>
    <lineage>
        <taxon>Eukaryota</taxon>
        <taxon>Metazoa</taxon>
        <taxon>Spiralia</taxon>
        <taxon>Gnathifera</taxon>
        <taxon>Rotifera</taxon>
        <taxon>Eurotatoria</taxon>
        <taxon>Bdelloidea</taxon>
        <taxon>Philodinida</taxon>
        <taxon>Philodinidae</taxon>
        <taxon>Rotaria</taxon>
    </lineage>
</organism>
<keyword evidence="2 5" id="KW-0812">Transmembrane</keyword>
<dbReference type="InterPro" id="IPR019427">
    <property type="entry name" value="7TM_GPCR_serpentine_rcpt_Srw"/>
</dbReference>
<feature type="transmembrane region" description="Helical" evidence="5">
    <location>
        <begin position="19"/>
        <end position="37"/>
    </location>
</feature>
<name>A0A814N9G4_9BILA</name>
<evidence type="ECO:0000313" key="7">
    <source>
        <dbReference type="EMBL" id="CAF1087438.1"/>
    </source>
</evidence>
<comment type="caution">
    <text evidence="7">The sequence shown here is derived from an EMBL/GenBank/DDBJ whole genome shotgun (WGS) entry which is preliminary data.</text>
</comment>
<feature type="transmembrane region" description="Helical" evidence="5">
    <location>
        <begin position="52"/>
        <end position="78"/>
    </location>
</feature>
<evidence type="ECO:0000256" key="1">
    <source>
        <dbReference type="ARBA" id="ARBA00004370"/>
    </source>
</evidence>
<feature type="transmembrane region" description="Helical" evidence="5">
    <location>
        <begin position="288"/>
        <end position="313"/>
    </location>
</feature>
<dbReference type="CDD" id="cd14978">
    <property type="entry name" value="7tmA_FMRFamide_R-like"/>
    <property type="match status" value="1"/>
</dbReference>
<sequence>MNCSEDPSRFGENDFRSSFAFWTLGVISVILSFLANADPSRFGENDFRSSFAFWTLGVISVILSFLANAGNLINLFVLTRRHMRSTMTTLLVTLAWADLVPPTVVSLNNILFYYFLPHMNNSSTFLTIHIITRSLFNVLANIFTTFSNWLIVLITTFRLIVVKKPLVAKNYCNRRTARHAIIIILILSIFISFPLFLYTSIRIYCTNNGQIKYYGLELSSILHRKFFSHLFYPTMVIISLLIPWLICFLIWLFLMRALHSAQIQLTTKTMNTTFTNDRKQDTYFRITLMIVCVLSVYMVCRSVHLFEVIYLLITQLFNFQQQIYFEQIRMKLFCISNIMLTINHGANFYIYSINPKFRLTLKLYLTYYFRRCRIKRRRAFTLFHLRRKNTNDSLDGLSVPNDFHRSLMFTSPNGITPRNDNNNNNNNKVLYPKTIRKPQKYLNQFVDPNSNNENSEKSYVWREIEQRLKHSHRYHYQ</sequence>
<feature type="domain" description="G-protein coupled receptors family 1 profile" evidence="6">
    <location>
        <begin position="70"/>
        <end position="351"/>
    </location>
</feature>
<dbReference type="EMBL" id="CAJNOU010000783">
    <property type="protein sequence ID" value="CAF1087438.1"/>
    <property type="molecule type" value="Genomic_DNA"/>
</dbReference>
<dbReference type="Proteomes" id="UP000663889">
    <property type="component" value="Unassembled WGS sequence"/>
</dbReference>
<comment type="subcellular location">
    <subcellularLocation>
        <location evidence="1">Membrane</location>
    </subcellularLocation>
</comment>
<keyword evidence="3 5" id="KW-1133">Transmembrane helix</keyword>
<evidence type="ECO:0000259" key="6">
    <source>
        <dbReference type="PROSITE" id="PS50262"/>
    </source>
</evidence>
<feature type="transmembrane region" description="Helical" evidence="5">
    <location>
        <begin position="180"/>
        <end position="201"/>
    </location>
</feature>
<dbReference type="PANTHER" id="PTHR46641">
    <property type="entry name" value="FMRFAMIDE RECEPTOR-RELATED"/>
    <property type="match status" value="1"/>
</dbReference>
<dbReference type="InterPro" id="IPR017452">
    <property type="entry name" value="GPCR_Rhodpsn_7TM"/>
</dbReference>
<evidence type="ECO:0000256" key="4">
    <source>
        <dbReference type="ARBA" id="ARBA00023136"/>
    </source>
</evidence>
<dbReference type="InterPro" id="IPR052954">
    <property type="entry name" value="GPCR-Ligand_Int"/>
</dbReference>
<feature type="transmembrane region" description="Helical" evidence="5">
    <location>
        <begin position="90"/>
        <end position="115"/>
    </location>
</feature>